<evidence type="ECO:0000313" key="3">
    <source>
        <dbReference type="Proteomes" id="UP001172738"/>
    </source>
</evidence>
<name>A0ABT8G2X9_9MICO</name>
<gene>
    <name evidence="2" type="ORF">QQX04_10640</name>
</gene>
<accession>A0ABT8G2X9</accession>
<dbReference type="EMBL" id="JAUHPV010000006">
    <property type="protein sequence ID" value="MDN4473448.1"/>
    <property type="molecule type" value="Genomic_DNA"/>
</dbReference>
<sequence length="427" mass="45021">MDAVGWRTFLRRLPERIWFRLALVTALALLLVAVAWGFADLLPDAFAIDFGQGAVSGILQILATSMLAVTTFSLTAMISAYAAAARGTTPRATQLLISDPTSQNALSTFLGTFVFAIVGLVALSANGFGEKGRTVLFLGTLIVIAVVVGTLLRWIHHLTRFGRVPDVIDRVENAATDTMRDYAREPHLGGVAPVAVPDGALTVRAEAAGYVTGVDVAALEAAADAVGVSIHVDALPGSFVGRGSALARVSGAQSVRRDGSDDAESLRDQVCAAFLIEKHRTYEQDPRLGLVALAEIGSRALSPSTNDPGTAVEVLGAIERVLTELLVGEPVDEPRFRRVHVPAVVLDDLLEDAFRPLARDGAPLVEVGLRIQKVLGHLVEIAPSAEDRDALMGMCARAAERSVAGLDNGADVRAVQAAADEVFRLGA</sequence>
<feature type="transmembrane region" description="Helical" evidence="1">
    <location>
        <begin position="58"/>
        <end position="84"/>
    </location>
</feature>
<feature type="transmembrane region" description="Helical" evidence="1">
    <location>
        <begin position="135"/>
        <end position="155"/>
    </location>
</feature>
<comment type="caution">
    <text evidence="2">The sequence shown here is derived from an EMBL/GenBank/DDBJ whole genome shotgun (WGS) entry which is preliminary data.</text>
</comment>
<dbReference type="InterPro" id="IPR018723">
    <property type="entry name" value="DUF2254_membrane"/>
</dbReference>
<keyword evidence="1" id="KW-0812">Transmembrane</keyword>
<reference evidence="2" key="1">
    <citation type="submission" date="2023-06" db="EMBL/GenBank/DDBJ databases">
        <title>SYSU T00b26.</title>
        <authorList>
            <person name="Gao L."/>
            <person name="Fang B.-Z."/>
            <person name="Li W.-J."/>
        </authorList>
    </citation>
    <scope>NUCLEOTIDE SEQUENCE</scope>
    <source>
        <strain evidence="2">SYSU T00b26</strain>
    </source>
</reference>
<organism evidence="2 3">
    <name type="scientific">Demequina zhanjiangensis</name>
    <dbReference type="NCBI Taxonomy" id="3051659"/>
    <lineage>
        <taxon>Bacteria</taxon>
        <taxon>Bacillati</taxon>
        <taxon>Actinomycetota</taxon>
        <taxon>Actinomycetes</taxon>
        <taxon>Micrococcales</taxon>
        <taxon>Demequinaceae</taxon>
        <taxon>Demequina</taxon>
    </lineage>
</organism>
<feature type="transmembrane region" description="Helical" evidence="1">
    <location>
        <begin position="105"/>
        <end position="123"/>
    </location>
</feature>
<dbReference type="Proteomes" id="UP001172738">
    <property type="component" value="Unassembled WGS sequence"/>
</dbReference>
<keyword evidence="3" id="KW-1185">Reference proteome</keyword>
<evidence type="ECO:0000313" key="2">
    <source>
        <dbReference type="EMBL" id="MDN4473448.1"/>
    </source>
</evidence>
<dbReference type="RefSeq" id="WP_301129002.1">
    <property type="nucleotide sequence ID" value="NZ_JAUHPV010000006.1"/>
</dbReference>
<keyword evidence="1" id="KW-0472">Membrane</keyword>
<feature type="transmembrane region" description="Helical" evidence="1">
    <location>
        <begin position="17"/>
        <end position="38"/>
    </location>
</feature>
<evidence type="ECO:0000256" key="1">
    <source>
        <dbReference type="SAM" id="Phobius"/>
    </source>
</evidence>
<dbReference type="Pfam" id="PF10011">
    <property type="entry name" value="DUF2254"/>
    <property type="match status" value="1"/>
</dbReference>
<protein>
    <submittedName>
        <fullName evidence="2">DUF2254 domain-containing protein</fullName>
    </submittedName>
</protein>
<proteinExistence type="predicted"/>
<keyword evidence="1" id="KW-1133">Transmembrane helix</keyword>